<gene>
    <name evidence="2" type="ORF">KGA66_14240</name>
</gene>
<dbReference type="AlphaFoldDB" id="A0A8J7WRG7"/>
<evidence type="ECO:0000313" key="2">
    <source>
        <dbReference type="EMBL" id="MBS2964215.1"/>
    </source>
</evidence>
<dbReference type="RefSeq" id="WP_211468577.1">
    <property type="nucleotide sequence ID" value="NZ_JAGSXH010000044.1"/>
</dbReference>
<organism evidence="2 3">
    <name type="scientific">Actinocrinis puniceicyclus</name>
    <dbReference type="NCBI Taxonomy" id="977794"/>
    <lineage>
        <taxon>Bacteria</taxon>
        <taxon>Bacillati</taxon>
        <taxon>Actinomycetota</taxon>
        <taxon>Actinomycetes</taxon>
        <taxon>Catenulisporales</taxon>
        <taxon>Actinospicaceae</taxon>
        <taxon>Actinocrinis</taxon>
    </lineage>
</organism>
<protein>
    <submittedName>
        <fullName evidence="2">Uncharacterized protein</fullName>
    </submittedName>
</protein>
<feature type="region of interest" description="Disordered" evidence="1">
    <location>
        <begin position="1"/>
        <end position="23"/>
    </location>
</feature>
<evidence type="ECO:0000313" key="3">
    <source>
        <dbReference type="Proteomes" id="UP000677913"/>
    </source>
</evidence>
<dbReference type="Proteomes" id="UP000677913">
    <property type="component" value="Unassembled WGS sequence"/>
</dbReference>
<feature type="region of interest" description="Disordered" evidence="1">
    <location>
        <begin position="79"/>
        <end position="103"/>
    </location>
</feature>
<name>A0A8J7WRG7_9ACTN</name>
<evidence type="ECO:0000256" key="1">
    <source>
        <dbReference type="SAM" id="MobiDB-lite"/>
    </source>
</evidence>
<sequence>MNAPQLDPRVPLSDPGPETAPTATPLYDALVLEYRLAQRCVPGDRGADPRAAVRAASALPAAAGFPHASGALAHARPAVAVPRQVSRHRGTSRDASASDEPPR</sequence>
<dbReference type="EMBL" id="JAGSXH010000044">
    <property type="protein sequence ID" value="MBS2964215.1"/>
    <property type="molecule type" value="Genomic_DNA"/>
</dbReference>
<reference evidence="2" key="1">
    <citation type="submission" date="2021-04" db="EMBL/GenBank/DDBJ databases">
        <title>Genome based classification of Actinospica acidithermotolerans sp. nov., an actinobacterium isolated from an Indonesian hot spring.</title>
        <authorList>
            <person name="Kusuma A.B."/>
            <person name="Putra K.E."/>
            <person name="Nafisah S."/>
            <person name="Loh J."/>
            <person name="Nouioui I."/>
            <person name="Goodfellow M."/>
        </authorList>
    </citation>
    <scope>NUCLEOTIDE SEQUENCE</scope>
    <source>
        <strain evidence="2">DSM 45618</strain>
    </source>
</reference>
<accession>A0A8J7WRG7</accession>
<proteinExistence type="predicted"/>
<keyword evidence="3" id="KW-1185">Reference proteome</keyword>
<comment type="caution">
    <text evidence="2">The sequence shown here is derived from an EMBL/GenBank/DDBJ whole genome shotgun (WGS) entry which is preliminary data.</text>
</comment>